<dbReference type="Proteomes" id="UP000036790">
    <property type="component" value="Unassembled WGS sequence"/>
</dbReference>
<dbReference type="AlphaFoldDB" id="A0AAP0ZMV2"/>
<reference evidence="2 3" key="2">
    <citation type="submission" date="2015-09" db="EMBL/GenBank/DDBJ databases">
        <title>Draft genome sequence of Xanthomonas oryzae pv. USA str. X11-5A.</title>
        <authorList>
            <person name="Knight B.M."/>
            <person name="Roberts D.P."/>
            <person name="Lin D."/>
            <person name="Hari K."/>
            <person name="Fletcher J."/>
            <person name="Melcher U."/>
            <person name="Blagden T."/>
            <person name="Winegar R.A."/>
        </authorList>
    </citation>
    <scope>NUCLEOTIDE SEQUENCE [LARGE SCALE GENOMIC DNA]</scope>
    <source>
        <strain evidence="2 3">X11-5A</strain>
    </source>
</reference>
<protein>
    <submittedName>
        <fullName evidence="2">Uncharacterized protein</fullName>
    </submittedName>
</protein>
<reference evidence="2 3" key="1">
    <citation type="submission" date="2015-07" db="EMBL/GenBank/DDBJ databases">
        <authorList>
            <consortium name="Consortium for Microbial Forensics and Genomics (microFORGE)"/>
            <person name="Knight B.M."/>
            <person name="Roberts D.P."/>
            <person name="Lin D."/>
            <person name="Hari K."/>
            <person name="Fletcher J."/>
            <person name="Melcher U."/>
            <person name="Blagden T."/>
            <person name="Winegar R.A."/>
        </authorList>
    </citation>
    <scope>NUCLEOTIDE SEQUENCE [LARGE SCALE GENOMIC DNA]</scope>
    <source>
        <strain evidence="2 3">X11-5A</strain>
    </source>
</reference>
<feature type="region of interest" description="Disordered" evidence="1">
    <location>
        <begin position="1"/>
        <end position="25"/>
    </location>
</feature>
<accession>A0AAP0ZMV2</accession>
<dbReference type="EMBL" id="LHUJ01000164">
    <property type="protein sequence ID" value="KOR45299.1"/>
    <property type="molecule type" value="Genomic_DNA"/>
</dbReference>
<sequence>MRDASSTMHGLRAGSRHLHLQPSRRTAVRMRAGASAVTLQRMIVRLQNMLFSACAVAKCDKTQRLRTGTL</sequence>
<evidence type="ECO:0000256" key="1">
    <source>
        <dbReference type="SAM" id="MobiDB-lite"/>
    </source>
</evidence>
<evidence type="ECO:0000313" key="3">
    <source>
        <dbReference type="Proteomes" id="UP000036790"/>
    </source>
</evidence>
<evidence type="ECO:0000313" key="2">
    <source>
        <dbReference type="EMBL" id="KOR45299.1"/>
    </source>
</evidence>
<proteinExistence type="predicted"/>
<gene>
    <name evidence="2" type="ORF">ADT25_09155</name>
</gene>
<organism evidence="2 3">
    <name type="scientific">Xanthomonas oryzae</name>
    <dbReference type="NCBI Taxonomy" id="347"/>
    <lineage>
        <taxon>Bacteria</taxon>
        <taxon>Pseudomonadati</taxon>
        <taxon>Pseudomonadota</taxon>
        <taxon>Gammaproteobacteria</taxon>
        <taxon>Lysobacterales</taxon>
        <taxon>Lysobacteraceae</taxon>
        <taxon>Xanthomonas</taxon>
    </lineage>
</organism>
<comment type="caution">
    <text evidence="2">The sequence shown here is derived from an EMBL/GenBank/DDBJ whole genome shotgun (WGS) entry which is preliminary data.</text>
</comment>
<name>A0AAP0ZMV2_9XANT</name>